<evidence type="ECO:0000313" key="2">
    <source>
        <dbReference type="Proteomes" id="UP000503117"/>
    </source>
</evidence>
<reference evidence="1 2" key="1">
    <citation type="submission" date="2020-04" db="EMBL/GenBank/DDBJ databases">
        <title>Genome sequencing of novel species.</title>
        <authorList>
            <person name="Heo J."/>
            <person name="Kim S.-J."/>
            <person name="Kim J.-S."/>
            <person name="Hong S.-B."/>
            <person name="Kwon S.-W."/>
        </authorList>
    </citation>
    <scope>NUCLEOTIDE SEQUENCE [LARGE SCALE GENOMIC DNA]</scope>
    <source>
        <strain evidence="1 2">AF9R3</strain>
    </source>
</reference>
<dbReference type="RefSeq" id="WP_110848410.1">
    <property type="nucleotide sequence ID" value="NZ_CP051684.1"/>
</dbReference>
<gene>
    <name evidence="1" type="ORF">HH213_21925</name>
</gene>
<accession>A0ABX6MDV4</accession>
<proteinExistence type="predicted"/>
<keyword evidence="2" id="KW-1185">Reference proteome</keyword>
<protein>
    <submittedName>
        <fullName evidence="1">Uncharacterized protein</fullName>
    </submittedName>
</protein>
<dbReference type="Proteomes" id="UP000503117">
    <property type="component" value="Chromosome"/>
</dbReference>
<organism evidence="1 2">
    <name type="scientific">Duganella dendranthematis</name>
    <dbReference type="NCBI Taxonomy" id="2728021"/>
    <lineage>
        <taxon>Bacteria</taxon>
        <taxon>Pseudomonadati</taxon>
        <taxon>Pseudomonadota</taxon>
        <taxon>Betaproteobacteria</taxon>
        <taxon>Burkholderiales</taxon>
        <taxon>Oxalobacteraceae</taxon>
        <taxon>Telluria group</taxon>
        <taxon>Duganella</taxon>
    </lineage>
</organism>
<name>A0ABX6MDV4_9BURK</name>
<evidence type="ECO:0000313" key="1">
    <source>
        <dbReference type="EMBL" id="QJD92515.1"/>
    </source>
</evidence>
<dbReference type="EMBL" id="CP051684">
    <property type="protein sequence ID" value="QJD92515.1"/>
    <property type="molecule type" value="Genomic_DNA"/>
</dbReference>
<sequence>MSNLQKILEQAKAGLEPWEPIPQTKWLAIAAACGPAEFQEIENRIRSLLQELAETPDWDGDTQDDINKALWFFKSLLALRPI</sequence>